<comment type="caution">
    <text evidence="7">The sequence shown here is derived from an EMBL/GenBank/DDBJ whole genome shotgun (WGS) entry which is preliminary data.</text>
</comment>
<feature type="repeat" description="WD" evidence="3">
    <location>
        <begin position="556"/>
        <end position="597"/>
    </location>
</feature>
<evidence type="ECO:0000256" key="1">
    <source>
        <dbReference type="ARBA" id="ARBA00022574"/>
    </source>
</evidence>
<gene>
    <name evidence="7" type="ORF">ACFL6M_04000</name>
</gene>
<dbReference type="InterPro" id="IPR020472">
    <property type="entry name" value="WD40_PAC1"/>
</dbReference>
<organism evidence="7 8">
    <name type="scientific">Eiseniibacteriota bacterium</name>
    <dbReference type="NCBI Taxonomy" id="2212470"/>
    <lineage>
        <taxon>Bacteria</taxon>
        <taxon>Candidatus Eiseniibacteriota</taxon>
    </lineage>
</organism>
<evidence type="ECO:0000256" key="5">
    <source>
        <dbReference type="SAM" id="Phobius"/>
    </source>
</evidence>
<evidence type="ECO:0000313" key="7">
    <source>
        <dbReference type="EMBL" id="MFC1572743.1"/>
    </source>
</evidence>
<keyword evidence="5" id="KW-1133">Transmembrane helix</keyword>
<dbReference type="SMART" id="SM00320">
    <property type="entry name" value="WD40"/>
    <property type="match status" value="15"/>
</dbReference>
<name>A0ABV6YKB1_UNCEI</name>
<dbReference type="PROSITE" id="PS50294">
    <property type="entry name" value="WD_REPEATS_REGION"/>
    <property type="match status" value="4"/>
</dbReference>
<keyword evidence="2" id="KW-0677">Repeat</keyword>
<feature type="repeat" description="WD" evidence="3">
    <location>
        <begin position="427"/>
        <end position="452"/>
    </location>
</feature>
<feature type="repeat" description="WD" evidence="3">
    <location>
        <begin position="899"/>
        <end position="915"/>
    </location>
</feature>
<keyword evidence="8" id="KW-1185">Reference proteome</keyword>
<dbReference type="PROSITE" id="PS00678">
    <property type="entry name" value="WD_REPEATS_1"/>
    <property type="match status" value="2"/>
</dbReference>
<dbReference type="EMBL" id="JBHPKH010000035">
    <property type="protein sequence ID" value="MFC1572743.1"/>
    <property type="molecule type" value="Genomic_DNA"/>
</dbReference>
<keyword evidence="5" id="KW-0812">Transmembrane</keyword>
<evidence type="ECO:0000313" key="8">
    <source>
        <dbReference type="Proteomes" id="UP001593833"/>
    </source>
</evidence>
<dbReference type="InterPro" id="IPR011047">
    <property type="entry name" value="Quinoprotein_ADH-like_sf"/>
</dbReference>
<dbReference type="Pfam" id="PF13676">
    <property type="entry name" value="TIR_2"/>
    <property type="match status" value="1"/>
</dbReference>
<feature type="transmembrane region" description="Helical" evidence="5">
    <location>
        <begin position="195"/>
        <end position="219"/>
    </location>
</feature>
<feature type="domain" description="TIR" evidence="6">
    <location>
        <begin position="53"/>
        <end position="142"/>
    </location>
</feature>
<accession>A0ABV6YKB1</accession>
<dbReference type="Pfam" id="PF00400">
    <property type="entry name" value="WD40"/>
    <property type="match status" value="11"/>
</dbReference>
<keyword evidence="5" id="KW-0472">Membrane</keyword>
<dbReference type="PRINTS" id="PR00320">
    <property type="entry name" value="GPROTEINBRPT"/>
</dbReference>
<sequence length="963" mass="104767">MSKSRKPSSKKAGTRKPDPPTPGGRPSGPSGWVRRRVASLFERIRRFLFGDDVFISYSRGDASGYALALAASLTEAKVSCYLDQWGTRPGAKLPDGLVTSLKRSSLLVLLGTPGAAQSDLVRQEVSLFLQTGKPIVPVSFDGVLEQAAYYGMIKGLAVFAEKETARQTASPDPALIRRILNAERFTSRARRLRQVFRATAVSIGLLILVGASITGYFAVRANEQRRAAGALRLTSDSVAALKQEDNPTKADSLARRALAMDPRSVLAWGALLDARYSQVFRWNDRYYSVPQSRSFSLSGILWAADLSHDARIVAAGSWDPPIAKMWRLDGGEPISLLGFESLIWRIRFSPDDAHLLVAAKTGPSRIYDRNGTLRCRLPVGDRVLTTVEFSGDGQHVIAGFEDGTASIWKTTDGTEVVRLELENRVGMTSASFSPDGSSLLTSHADGTAIVWDRHGKELLRLPAGSEPLNVAVFSPDGRQIVTASENGEAKIWYTTGRLLGSIEHNRVRWSRGGGLRLATSGVMGASWSPDGSRLVTYTNDGQLKLLHRGGAVLWSADAHEGSVRGARFANEGRHLVSFGDDNTIRLWTADGERLLTLGEFTGPVLAGGVSPDGDLVYGSSWDGSVKVFSLRELPLTVYSGQEGNSKAKITPDGKHVVSVSLAGRAVLWERNGTHVETIEPDAGWLHDVALSPSGGHALIYANRGGLLWSLESRRWRRLPLEARITSAKFFPDGRRFVTGSTDSTLRIWELHEESTPILIRTSSAIGDLDLSPDATRVAVALESGHTEVWSVQDRTRLWDRSYHNQESVNSIRYSRDGSLVLSGGSDDYRAILCDANGNILSVFRHASDVLGAVFSEDGEIILTNSTDGSARLWRPDGTLQAEFRTPGPVNRALLSKRQRFVATASNDGRVRLWDVAGTLLATLPAGDSSVNWIDMSSDEGWLVSSSTDGQILGWNLRVQSATR</sequence>
<dbReference type="InterPro" id="IPR035897">
    <property type="entry name" value="Toll_tir_struct_dom_sf"/>
</dbReference>
<feature type="repeat" description="WD" evidence="3">
    <location>
        <begin position="384"/>
        <end position="418"/>
    </location>
</feature>
<dbReference type="InterPro" id="IPR036322">
    <property type="entry name" value="WD40_repeat_dom_sf"/>
</dbReference>
<dbReference type="CDD" id="cd00200">
    <property type="entry name" value="WD40"/>
    <property type="match status" value="1"/>
</dbReference>
<dbReference type="InterPro" id="IPR015943">
    <property type="entry name" value="WD40/YVTN_repeat-like_dom_sf"/>
</dbReference>
<dbReference type="InterPro" id="IPR001680">
    <property type="entry name" value="WD40_rpt"/>
</dbReference>
<feature type="repeat" description="WD" evidence="3">
    <location>
        <begin position="461"/>
        <end position="492"/>
    </location>
</feature>
<dbReference type="InterPro" id="IPR000157">
    <property type="entry name" value="TIR_dom"/>
</dbReference>
<protein>
    <submittedName>
        <fullName evidence="7">TIR domain-containing protein</fullName>
    </submittedName>
</protein>
<dbReference type="PANTHER" id="PTHR19879:SF9">
    <property type="entry name" value="TRANSCRIPTION INITIATION FACTOR TFIID SUBUNIT 5"/>
    <property type="match status" value="1"/>
</dbReference>
<evidence type="ECO:0000259" key="6">
    <source>
        <dbReference type="Pfam" id="PF13676"/>
    </source>
</evidence>
<evidence type="ECO:0000256" key="4">
    <source>
        <dbReference type="SAM" id="MobiDB-lite"/>
    </source>
</evidence>
<dbReference type="PROSITE" id="PS50082">
    <property type="entry name" value="WD_REPEATS_2"/>
    <property type="match status" value="8"/>
</dbReference>
<feature type="repeat" description="WD" evidence="3">
    <location>
        <begin position="724"/>
        <end position="758"/>
    </location>
</feature>
<dbReference type="SUPFAM" id="SSF52200">
    <property type="entry name" value="Toll/Interleukin receptor TIR domain"/>
    <property type="match status" value="1"/>
</dbReference>
<evidence type="ECO:0000256" key="3">
    <source>
        <dbReference type="PROSITE-ProRule" id="PRU00221"/>
    </source>
</evidence>
<dbReference type="Gene3D" id="2.130.10.10">
    <property type="entry name" value="YVTN repeat-like/Quinoprotein amine dehydrogenase"/>
    <property type="match status" value="5"/>
</dbReference>
<keyword evidence="1 3" id="KW-0853">WD repeat</keyword>
<dbReference type="SUPFAM" id="SSF50998">
    <property type="entry name" value="Quinoprotein alcohol dehydrogenase-like"/>
    <property type="match status" value="1"/>
</dbReference>
<feature type="compositionally biased region" description="Basic residues" evidence="4">
    <location>
        <begin position="1"/>
        <end position="14"/>
    </location>
</feature>
<reference evidence="7 8" key="1">
    <citation type="submission" date="2024-09" db="EMBL/GenBank/DDBJ databases">
        <authorList>
            <person name="D'Angelo T."/>
        </authorList>
    </citation>
    <scope>NUCLEOTIDE SEQUENCE [LARGE SCALE GENOMIC DNA]</scope>
    <source>
        <strain evidence="7">SAG AM-320-E07</strain>
    </source>
</reference>
<dbReference type="Proteomes" id="UP001593833">
    <property type="component" value="Unassembled WGS sequence"/>
</dbReference>
<evidence type="ECO:0000256" key="2">
    <source>
        <dbReference type="ARBA" id="ARBA00022737"/>
    </source>
</evidence>
<dbReference type="Gene3D" id="3.40.50.10140">
    <property type="entry name" value="Toll/interleukin-1 receptor homology (TIR) domain"/>
    <property type="match status" value="1"/>
</dbReference>
<feature type="repeat" description="WD" evidence="3">
    <location>
        <begin position="842"/>
        <end position="873"/>
    </location>
</feature>
<feature type="repeat" description="WD" evidence="3">
    <location>
        <begin position="923"/>
        <end position="963"/>
    </location>
</feature>
<feature type="region of interest" description="Disordered" evidence="4">
    <location>
        <begin position="1"/>
        <end position="31"/>
    </location>
</feature>
<dbReference type="PANTHER" id="PTHR19879">
    <property type="entry name" value="TRANSCRIPTION INITIATION FACTOR TFIID"/>
    <property type="match status" value="1"/>
</dbReference>
<proteinExistence type="predicted"/>
<dbReference type="InterPro" id="IPR019775">
    <property type="entry name" value="WD40_repeat_CS"/>
</dbReference>
<dbReference type="SUPFAM" id="SSF50978">
    <property type="entry name" value="WD40 repeat-like"/>
    <property type="match status" value="2"/>
</dbReference>